<dbReference type="GO" id="GO:0046872">
    <property type="term" value="F:metal ion binding"/>
    <property type="evidence" value="ECO:0007669"/>
    <property type="project" value="UniProtKB-KW"/>
</dbReference>
<comment type="caution">
    <text evidence="5">The sequence shown here is derived from an EMBL/GenBank/DDBJ whole genome shotgun (WGS) entry which is preliminary data.</text>
</comment>
<evidence type="ECO:0000256" key="3">
    <source>
        <dbReference type="ARBA" id="ARBA00023014"/>
    </source>
</evidence>
<gene>
    <name evidence="5" type="ORF">SDC9_67926</name>
</gene>
<dbReference type="InterPro" id="IPR007197">
    <property type="entry name" value="rSAM"/>
</dbReference>
<accession>A0A644XYZ5</accession>
<feature type="domain" description="Radical SAM core" evidence="4">
    <location>
        <begin position="19"/>
        <end position="177"/>
    </location>
</feature>
<dbReference type="EMBL" id="VSSQ01003598">
    <property type="protein sequence ID" value="MPM21482.1"/>
    <property type="molecule type" value="Genomic_DNA"/>
</dbReference>
<dbReference type="CDD" id="cd01335">
    <property type="entry name" value="Radical_SAM"/>
    <property type="match status" value="1"/>
</dbReference>
<reference evidence="5" key="1">
    <citation type="submission" date="2019-08" db="EMBL/GenBank/DDBJ databases">
        <authorList>
            <person name="Kucharzyk K."/>
            <person name="Murdoch R.W."/>
            <person name="Higgins S."/>
            <person name="Loffler F."/>
        </authorList>
    </citation>
    <scope>NUCLEOTIDE SEQUENCE</scope>
</reference>
<dbReference type="AlphaFoldDB" id="A0A644XYZ5"/>
<evidence type="ECO:0000256" key="1">
    <source>
        <dbReference type="ARBA" id="ARBA00022723"/>
    </source>
</evidence>
<dbReference type="SFLD" id="SFLDG01084">
    <property type="entry name" value="Uncharacterised_Radical_SAM_Su"/>
    <property type="match status" value="1"/>
</dbReference>
<dbReference type="Gene3D" id="3.80.30.30">
    <property type="match status" value="1"/>
</dbReference>
<keyword evidence="1" id="KW-0479">Metal-binding</keyword>
<dbReference type="SUPFAM" id="SSF102114">
    <property type="entry name" value="Radical SAM enzymes"/>
    <property type="match status" value="1"/>
</dbReference>
<keyword evidence="2" id="KW-0408">Iron</keyword>
<name>A0A644XYZ5_9ZZZZ</name>
<protein>
    <recommendedName>
        <fullName evidence="4">Radical SAM core domain-containing protein</fullName>
    </recommendedName>
</protein>
<evidence type="ECO:0000313" key="5">
    <source>
        <dbReference type="EMBL" id="MPM21482.1"/>
    </source>
</evidence>
<dbReference type="InterPro" id="IPR040086">
    <property type="entry name" value="MJ0683-like"/>
</dbReference>
<proteinExistence type="predicted"/>
<dbReference type="GO" id="GO:0051536">
    <property type="term" value="F:iron-sulfur cluster binding"/>
    <property type="evidence" value="ECO:0007669"/>
    <property type="project" value="UniProtKB-KW"/>
</dbReference>
<evidence type="ECO:0000259" key="4">
    <source>
        <dbReference type="Pfam" id="PF04055"/>
    </source>
</evidence>
<keyword evidence="3" id="KW-0411">Iron-sulfur</keyword>
<dbReference type="InterPro" id="IPR058240">
    <property type="entry name" value="rSAM_sf"/>
</dbReference>
<evidence type="ECO:0000256" key="2">
    <source>
        <dbReference type="ARBA" id="ARBA00023004"/>
    </source>
</evidence>
<dbReference type="Pfam" id="PF04055">
    <property type="entry name" value="Radical_SAM"/>
    <property type="match status" value="1"/>
</dbReference>
<sequence>MKPIYTPKGAAKEYGDFAINIYTGCPHRCYYCFAPSVLHKTREEFHSHVEPRLGIVEAVKEQLAREHITKKLIHLCFTCDPYPRGYDTTITREIIELLKDTGNHVQILTKNGGDARRDFYLLDENDWFGVTYAGYPHGTLFRSPEAEPNAGFQIDRLAALDAAHKLGIKTWVSMEPVLVEDDILEFLSLNVEYVNQYGIGKLNYHPSEIDWASFGRKAERICKARGLNYYIKDGLRREMELEEV</sequence>
<dbReference type="PANTHER" id="PTHR43432">
    <property type="entry name" value="SLR0285 PROTEIN"/>
    <property type="match status" value="1"/>
</dbReference>
<dbReference type="GO" id="GO:0003824">
    <property type="term" value="F:catalytic activity"/>
    <property type="evidence" value="ECO:0007669"/>
    <property type="project" value="InterPro"/>
</dbReference>
<dbReference type="PANTHER" id="PTHR43432:SF3">
    <property type="entry name" value="SLR0285 PROTEIN"/>
    <property type="match status" value="1"/>
</dbReference>
<organism evidence="5">
    <name type="scientific">bioreactor metagenome</name>
    <dbReference type="NCBI Taxonomy" id="1076179"/>
    <lineage>
        <taxon>unclassified sequences</taxon>
        <taxon>metagenomes</taxon>
        <taxon>ecological metagenomes</taxon>
    </lineage>
</organism>
<dbReference type="SFLD" id="SFLDS00029">
    <property type="entry name" value="Radical_SAM"/>
    <property type="match status" value="1"/>
</dbReference>